<name>A0A9E7GKF3_9LILI</name>
<protein>
    <submittedName>
        <fullName evidence="1">Uncharacterized protein</fullName>
    </submittedName>
</protein>
<accession>A0A9E7GKF3</accession>
<evidence type="ECO:0000313" key="1">
    <source>
        <dbReference type="EMBL" id="URE14668.1"/>
    </source>
</evidence>
<reference evidence="1" key="1">
    <citation type="submission" date="2022-05" db="EMBL/GenBank/DDBJ databases">
        <title>The Musa troglodytarum L. genome provides insights into the mechanism of non-climacteric behaviour and enrichment of carotenoids.</title>
        <authorList>
            <person name="Wang J."/>
        </authorList>
    </citation>
    <scope>NUCLEOTIDE SEQUENCE</scope>
    <source>
        <tissue evidence="1">Leaf</tissue>
    </source>
</reference>
<proteinExistence type="predicted"/>
<dbReference type="Proteomes" id="UP001055439">
    <property type="component" value="Chromosome 7"/>
</dbReference>
<organism evidence="1 2">
    <name type="scientific">Musa troglodytarum</name>
    <name type="common">fe'i banana</name>
    <dbReference type="NCBI Taxonomy" id="320322"/>
    <lineage>
        <taxon>Eukaryota</taxon>
        <taxon>Viridiplantae</taxon>
        <taxon>Streptophyta</taxon>
        <taxon>Embryophyta</taxon>
        <taxon>Tracheophyta</taxon>
        <taxon>Spermatophyta</taxon>
        <taxon>Magnoliopsida</taxon>
        <taxon>Liliopsida</taxon>
        <taxon>Zingiberales</taxon>
        <taxon>Musaceae</taxon>
        <taxon>Musa</taxon>
    </lineage>
</organism>
<gene>
    <name evidence="1" type="ORF">MUK42_01596</name>
</gene>
<keyword evidence="2" id="KW-1185">Reference proteome</keyword>
<evidence type="ECO:0000313" key="2">
    <source>
        <dbReference type="Proteomes" id="UP001055439"/>
    </source>
</evidence>
<sequence>MGPSKKKCQVSSKCFPELSEEKPCKNKINAVKNKIRVTFLAYISSDISCFCFCILCEIHNEN</sequence>
<dbReference type="EMBL" id="CP097509">
    <property type="protein sequence ID" value="URE14668.1"/>
    <property type="molecule type" value="Genomic_DNA"/>
</dbReference>
<dbReference type="AlphaFoldDB" id="A0A9E7GKF3"/>